<feature type="compositionally biased region" description="Polar residues" evidence="1">
    <location>
        <begin position="143"/>
        <end position="152"/>
    </location>
</feature>
<dbReference type="GeneID" id="28901496"/>
<evidence type="ECO:0000313" key="3">
    <source>
        <dbReference type="Proteomes" id="UP000076632"/>
    </source>
</evidence>
<dbReference type="RefSeq" id="XP_018185259.1">
    <property type="nucleotide sequence ID" value="XM_018336359.1"/>
</dbReference>
<gene>
    <name evidence="2" type="ORF">L228DRAFT_285643</name>
</gene>
<accession>A0A164ZYJ1</accession>
<feature type="region of interest" description="Disordered" evidence="1">
    <location>
        <begin position="676"/>
        <end position="704"/>
    </location>
</feature>
<feature type="compositionally biased region" description="Basic and acidic residues" evidence="1">
    <location>
        <begin position="115"/>
        <end position="125"/>
    </location>
</feature>
<organism evidence="2 3">
    <name type="scientific">Xylona heveae (strain CBS 132557 / TC161)</name>
    <dbReference type="NCBI Taxonomy" id="1328760"/>
    <lineage>
        <taxon>Eukaryota</taxon>
        <taxon>Fungi</taxon>
        <taxon>Dikarya</taxon>
        <taxon>Ascomycota</taxon>
        <taxon>Pezizomycotina</taxon>
        <taxon>Xylonomycetes</taxon>
        <taxon>Xylonales</taxon>
        <taxon>Xylonaceae</taxon>
        <taxon>Xylona</taxon>
    </lineage>
</organism>
<feature type="region of interest" description="Disordered" evidence="1">
    <location>
        <begin position="108"/>
        <end position="170"/>
    </location>
</feature>
<dbReference type="Proteomes" id="UP000076632">
    <property type="component" value="Unassembled WGS sequence"/>
</dbReference>
<protein>
    <submittedName>
        <fullName evidence="2">Uncharacterized protein</fullName>
    </submittedName>
</protein>
<feature type="compositionally biased region" description="Polar residues" evidence="1">
    <location>
        <begin position="126"/>
        <end position="135"/>
    </location>
</feature>
<evidence type="ECO:0000313" key="2">
    <source>
        <dbReference type="EMBL" id="KZF19704.1"/>
    </source>
</evidence>
<name>A0A164ZYJ1_XYLHT</name>
<dbReference type="InParanoid" id="A0A164ZYJ1"/>
<reference evidence="2 3" key="1">
    <citation type="journal article" date="2016" name="Fungal Biol.">
        <title>The genome of Xylona heveae provides a window into fungal endophytism.</title>
        <authorList>
            <person name="Gazis R."/>
            <person name="Kuo A."/>
            <person name="Riley R."/>
            <person name="LaButti K."/>
            <person name="Lipzen A."/>
            <person name="Lin J."/>
            <person name="Amirebrahimi M."/>
            <person name="Hesse C.N."/>
            <person name="Spatafora J.W."/>
            <person name="Henrissat B."/>
            <person name="Hainaut M."/>
            <person name="Grigoriev I.V."/>
            <person name="Hibbett D.S."/>
        </authorList>
    </citation>
    <scope>NUCLEOTIDE SEQUENCE [LARGE SCALE GENOMIC DNA]</scope>
    <source>
        <strain evidence="2 3">TC161</strain>
    </source>
</reference>
<dbReference type="AlphaFoldDB" id="A0A164ZYJ1"/>
<evidence type="ECO:0000256" key="1">
    <source>
        <dbReference type="SAM" id="MobiDB-lite"/>
    </source>
</evidence>
<sequence length="1047" mass="115445">MPHHARPGSILYRALQAHGGTRSNGLILVADFLVPSLSSRCLSSQFRSWSSSPSSRYASTISPSVPSPVGTEAFNVILGGIVDLHGSKEGKRLYDIWCQESEGTISRANKPSRRLRAETDEKSWSNDENPLSSGTVPLRRGLESSSGNSKQNIRIGPPGSNALRPPDESLHDPEAWAALVDPFLPHTLRSNSSQEQLAEQVPQGSRQALVTILSLARRQYDIDILAHMGCNQGRWQAVLWIITKWVNRSAPGKELISREILRNAATLPQNQGLNELTASPTSMEARKVTARSQLRSFDGITEHDPAYIKVGKSKTYRDLLAEFWQSIGHFIIISGNQSEQEAQRILSFVRQILAHFHHVGVVSNSIYRYIPEAELPVLHKPPTLHLLSSRILASLSDASWRAREEEVLAEAKTVGAESNYKGYQLPSARYKLKVREIGPEVWMEFVLWSCVEDRLIGASAWLLKKMSGSEAIGGRAWAVVNWETIQRSVRDKTGHAKIDWARVEAGRDIATGSVEAYSRLPPVVDMGERTVSSEVVEAVIDGLVETAMTDNGTSPGSITATIENISLLQHLLERDGFGFSVDLWHMALLRVLDTEMKPFDLNMQLLESIISLVPVFCFKEHPPANLEPDHPDNLFELSAATIGLCDRALRSMIKSGQIQAATRLFRRLHSLTRDKQPETLAGELDGNNSTSDVDTTHPDAAGHDQVQRNTPLYQNQLSPSLLASFLDLITESKCFNLGRQLLLGDGKSEPVIPTALYSHEALTPALLRFAAATADSSLLAEVAKSLSPPLPDHFLRALLRCQVSLTNWPNAEELMDYCQHVHRVKWMAGDASILAEAVLQQQRLLTIAATPAQRTQQQISLHRAKSLLQKLLSEEYGPFKGAVNGRTSRDYTGIIDVLKTTGPPLEKLCPNLLSQHTQIKPWSNDSYATALPEGWSPVVPNLTSVRAIMRGALQERRQELFDAESPPDRAAKVGIMGLHLYDNDAEHHALFSPNQSPPSVEAASILDWGVDMYKNFGVSEADIDRELDGYMTASKAWAAASASATTA</sequence>
<dbReference type="STRING" id="1328760.A0A164ZYJ1"/>
<dbReference type="EMBL" id="KV407465">
    <property type="protein sequence ID" value="KZF19704.1"/>
    <property type="molecule type" value="Genomic_DNA"/>
</dbReference>
<keyword evidence="3" id="KW-1185">Reference proteome</keyword>
<proteinExistence type="predicted"/>
<feature type="compositionally biased region" description="Basic and acidic residues" evidence="1">
    <location>
        <begin position="694"/>
        <end position="704"/>
    </location>
</feature>
<dbReference type="OrthoDB" id="5341924at2759"/>